<gene>
    <name evidence="2" type="ORF">T10_11176</name>
</gene>
<proteinExistence type="predicted"/>
<dbReference type="AlphaFoldDB" id="A0A0V1M6K1"/>
<accession>A0A0V1M6K1</accession>
<keyword evidence="1" id="KW-0812">Transmembrane</keyword>
<dbReference type="EMBL" id="JYDO01000201">
    <property type="protein sequence ID" value="KRZ67311.1"/>
    <property type="molecule type" value="Genomic_DNA"/>
</dbReference>
<dbReference type="Proteomes" id="UP000054843">
    <property type="component" value="Unassembled WGS sequence"/>
</dbReference>
<feature type="transmembrane region" description="Helical" evidence="1">
    <location>
        <begin position="83"/>
        <end position="100"/>
    </location>
</feature>
<evidence type="ECO:0000256" key="1">
    <source>
        <dbReference type="SAM" id="Phobius"/>
    </source>
</evidence>
<organism evidence="2 3">
    <name type="scientific">Trichinella papuae</name>
    <dbReference type="NCBI Taxonomy" id="268474"/>
    <lineage>
        <taxon>Eukaryota</taxon>
        <taxon>Metazoa</taxon>
        <taxon>Ecdysozoa</taxon>
        <taxon>Nematoda</taxon>
        <taxon>Enoplea</taxon>
        <taxon>Dorylaimia</taxon>
        <taxon>Trichinellida</taxon>
        <taxon>Trichinellidae</taxon>
        <taxon>Trichinella</taxon>
    </lineage>
</organism>
<protein>
    <submittedName>
        <fullName evidence="2">Uncharacterized protein</fullName>
    </submittedName>
</protein>
<evidence type="ECO:0000313" key="2">
    <source>
        <dbReference type="EMBL" id="KRZ67311.1"/>
    </source>
</evidence>
<sequence>MVCLTNGFGRTEEMTDEEDRFDIAVPECKEQLQGAFSSRNSFTLLLPDHRLTLGRIRCDVKPNDQGFLGKTAHTMKFSKGVQFFAQMIFLWITDSVILFGRRFRQCKKSCEKSSIWPGILEVELPQF</sequence>
<keyword evidence="1" id="KW-1133">Transmembrane helix</keyword>
<name>A0A0V1M6K1_9BILA</name>
<keyword evidence="3" id="KW-1185">Reference proteome</keyword>
<comment type="caution">
    <text evidence="2">The sequence shown here is derived from an EMBL/GenBank/DDBJ whole genome shotgun (WGS) entry which is preliminary data.</text>
</comment>
<keyword evidence="1" id="KW-0472">Membrane</keyword>
<reference evidence="2 3" key="1">
    <citation type="submission" date="2015-01" db="EMBL/GenBank/DDBJ databases">
        <title>Evolution of Trichinella species and genotypes.</title>
        <authorList>
            <person name="Korhonen P.K."/>
            <person name="Edoardo P."/>
            <person name="Giuseppe L.R."/>
            <person name="Gasser R.B."/>
        </authorList>
    </citation>
    <scope>NUCLEOTIDE SEQUENCE [LARGE SCALE GENOMIC DNA]</scope>
    <source>
        <strain evidence="2">ISS1980</strain>
    </source>
</reference>
<evidence type="ECO:0000313" key="3">
    <source>
        <dbReference type="Proteomes" id="UP000054843"/>
    </source>
</evidence>